<evidence type="ECO:0000256" key="3">
    <source>
        <dbReference type="ARBA" id="ARBA00023015"/>
    </source>
</evidence>
<feature type="domain" description="Zn(2)-C6 fungal-type" evidence="9">
    <location>
        <begin position="58"/>
        <end position="87"/>
    </location>
</feature>
<dbReference type="OrthoDB" id="2579025at2759"/>
<keyword evidence="11" id="KW-1185">Reference proteome</keyword>
<dbReference type="AlphaFoldDB" id="A0A9W9TGU0"/>
<reference evidence="10" key="2">
    <citation type="journal article" date="2023" name="IMA Fungus">
        <title>Comparative genomic study of the Penicillium genus elucidates a diverse pangenome and 15 lateral gene transfer events.</title>
        <authorList>
            <person name="Petersen C."/>
            <person name="Sorensen T."/>
            <person name="Nielsen M.R."/>
            <person name="Sondergaard T.E."/>
            <person name="Sorensen J.L."/>
            <person name="Fitzpatrick D.A."/>
            <person name="Frisvad J.C."/>
            <person name="Nielsen K.L."/>
        </authorList>
    </citation>
    <scope>NUCLEOTIDE SEQUENCE</scope>
    <source>
        <strain evidence="10">IBT 23319</strain>
    </source>
</reference>
<dbReference type="EMBL" id="JAPQKT010000009">
    <property type="protein sequence ID" value="KAJ5220940.1"/>
    <property type="molecule type" value="Genomic_DNA"/>
</dbReference>
<dbReference type="InterPro" id="IPR051711">
    <property type="entry name" value="Stress_Response_Reg"/>
</dbReference>
<evidence type="ECO:0000256" key="4">
    <source>
        <dbReference type="ARBA" id="ARBA00023125"/>
    </source>
</evidence>
<dbReference type="GO" id="GO:0043565">
    <property type="term" value="F:sequence-specific DNA binding"/>
    <property type="evidence" value="ECO:0007669"/>
    <property type="project" value="TreeGrafter"/>
</dbReference>
<dbReference type="GO" id="GO:0000981">
    <property type="term" value="F:DNA-binding transcription factor activity, RNA polymerase II-specific"/>
    <property type="evidence" value="ECO:0007669"/>
    <property type="project" value="InterPro"/>
</dbReference>
<dbReference type="SMART" id="SM00066">
    <property type="entry name" value="GAL4"/>
    <property type="match status" value="1"/>
</dbReference>
<comment type="caution">
    <text evidence="10">The sequence shown here is derived from an EMBL/GenBank/DDBJ whole genome shotgun (WGS) entry which is preliminary data.</text>
</comment>
<dbReference type="RefSeq" id="XP_056495863.1">
    <property type="nucleotide sequence ID" value="XM_056648732.1"/>
</dbReference>
<sequence>MAMATTSIANPSVTQGSESGLLDDAVDTAEMRNPGRKRKAFSALSNKNSGGRQKITRACDSCKVKKTRCTGTLPCTRCTRLSLSCQYNAAYSRGLPPDPLPATPSPGNPTGTRRPSSETGHRSSNSISGDNAGFMTTSSTVTAKRGTVSSQHVSHSQRHPVSRRNSPEPGSTDFDGNYLGPASGVSFINRVWGRLHQDESQIPNELQNESNKNTAVFMFGDKPYSQCQDIQFPLPSYESAMELVAIYFDFSMVTYRFLHRGSVEKWVKQVYENHISVANPPTGNMVARTAIVLMIFAVSTVHKAPEVQGDGQSLSERWFAASKYMSSLESGPPRLETIQARLIQCLYLLSSSRANECWYSFGTALQVVTALGLHRKFPVKPSKKGGSHLELELRKRIFWSVYVLDKYLSIMFGRPRLLHDEDIDQELPDEMNDDDLLEEDPARRTGSTDSMMIASVLHYRYTAPHSTFLFLLSANTPGRLGRILGEISRQLYSINPLSRDSPLETAVRLTSELEKWKETVPPLFNSVRPSSLIPPLCRQSQVLQLAYAHAMIHVTRSFLLDDFTDLSRRPRDPHPLVSAHVHKCIEAAEHIMTLVDELAQQTLFIQSFWFTHYVCFCAILVVYIHVIQQHRQSLAPSPSAGSPADVDKLHSLFSLAERCQQHLAEATRKNCPSRRYSIILEELRQEVHRQLGNGLDQSNPSRDTDIMQESQEQAALTPNSVDQEESFATQNLDFAPMSGMLQAPEIGASFDDIGLLENLEGSIWWAHLDSWALSSFPNDPSNFHF</sequence>
<dbReference type="SMART" id="SM00906">
    <property type="entry name" value="Fungal_trans"/>
    <property type="match status" value="1"/>
</dbReference>
<dbReference type="PANTHER" id="PTHR47540:SF3">
    <property type="entry name" value="ZN(II)2CYS6 TRANSCRIPTION FACTOR (EUROFUNG)"/>
    <property type="match status" value="1"/>
</dbReference>
<evidence type="ECO:0000256" key="1">
    <source>
        <dbReference type="ARBA" id="ARBA00004123"/>
    </source>
</evidence>
<gene>
    <name evidence="10" type="ORF">N7469_009827</name>
</gene>
<accession>A0A9W9TGU0</accession>
<dbReference type="PANTHER" id="PTHR47540">
    <property type="entry name" value="THIAMINE REPRESSIBLE GENES REGULATORY PROTEIN THI5"/>
    <property type="match status" value="1"/>
</dbReference>
<evidence type="ECO:0000313" key="11">
    <source>
        <dbReference type="Proteomes" id="UP001147733"/>
    </source>
</evidence>
<feature type="compositionally biased region" description="Polar residues" evidence="7">
    <location>
        <begin position="1"/>
        <end position="18"/>
    </location>
</feature>
<dbReference type="CDD" id="cd12148">
    <property type="entry name" value="fungal_TF_MHR"/>
    <property type="match status" value="1"/>
</dbReference>
<organism evidence="10 11">
    <name type="scientific">Penicillium citrinum</name>
    <dbReference type="NCBI Taxonomy" id="5077"/>
    <lineage>
        <taxon>Eukaryota</taxon>
        <taxon>Fungi</taxon>
        <taxon>Dikarya</taxon>
        <taxon>Ascomycota</taxon>
        <taxon>Pezizomycotina</taxon>
        <taxon>Eurotiomycetes</taxon>
        <taxon>Eurotiomycetidae</taxon>
        <taxon>Eurotiales</taxon>
        <taxon>Aspergillaceae</taxon>
        <taxon>Penicillium</taxon>
    </lineage>
</organism>
<evidence type="ECO:0000256" key="7">
    <source>
        <dbReference type="SAM" id="MobiDB-lite"/>
    </source>
</evidence>
<feature type="transmembrane region" description="Helical" evidence="8">
    <location>
        <begin position="608"/>
        <end position="627"/>
    </location>
</feature>
<dbReference type="GeneID" id="81387899"/>
<dbReference type="GO" id="GO:0045944">
    <property type="term" value="P:positive regulation of transcription by RNA polymerase II"/>
    <property type="evidence" value="ECO:0007669"/>
    <property type="project" value="TreeGrafter"/>
</dbReference>
<dbReference type="PROSITE" id="PS50048">
    <property type="entry name" value="ZN2_CY6_FUNGAL_2"/>
    <property type="match status" value="1"/>
</dbReference>
<keyword evidence="4" id="KW-0238">DNA-binding</keyword>
<dbReference type="Gene3D" id="4.10.240.10">
    <property type="entry name" value="Zn(2)-C6 fungal-type DNA-binding domain"/>
    <property type="match status" value="1"/>
</dbReference>
<dbReference type="InterPro" id="IPR036864">
    <property type="entry name" value="Zn2-C6_fun-type_DNA-bd_sf"/>
</dbReference>
<dbReference type="Proteomes" id="UP001147733">
    <property type="component" value="Unassembled WGS sequence"/>
</dbReference>
<evidence type="ECO:0000256" key="8">
    <source>
        <dbReference type="SAM" id="Phobius"/>
    </source>
</evidence>
<keyword evidence="3" id="KW-0805">Transcription regulation</keyword>
<dbReference type="GO" id="GO:0008270">
    <property type="term" value="F:zinc ion binding"/>
    <property type="evidence" value="ECO:0007669"/>
    <property type="project" value="InterPro"/>
</dbReference>
<dbReference type="Pfam" id="PF00172">
    <property type="entry name" value="Zn_clus"/>
    <property type="match status" value="1"/>
</dbReference>
<feature type="compositionally biased region" description="Polar residues" evidence="7">
    <location>
        <begin position="122"/>
        <end position="142"/>
    </location>
</feature>
<keyword evidence="5" id="KW-0804">Transcription</keyword>
<keyword evidence="8" id="KW-1133">Transmembrane helix</keyword>
<reference evidence="10" key="1">
    <citation type="submission" date="2022-11" db="EMBL/GenBank/DDBJ databases">
        <authorList>
            <person name="Petersen C."/>
        </authorList>
    </citation>
    <scope>NUCLEOTIDE SEQUENCE</scope>
    <source>
        <strain evidence="10">IBT 23319</strain>
    </source>
</reference>
<dbReference type="PROSITE" id="PS00463">
    <property type="entry name" value="ZN2_CY6_FUNGAL_1"/>
    <property type="match status" value="1"/>
</dbReference>
<dbReference type="InterPro" id="IPR007219">
    <property type="entry name" value="XnlR_reg_dom"/>
</dbReference>
<keyword evidence="8" id="KW-0812">Transmembrane</keyword>
<protein>
    <recommendedName>
        <fullName evidence="9">Zn(2)-C6 fungal-type domain-containing protein</fullName>
    </recommendedName>
</protein>
<evidence type="ECO:0000256" key="5">
    <source>
        <dbReference type="ARBA" id="ARBA00023163"/>
    </source>
</evidence>
<keyword evidence="8" id="KW-0472">Membrane</keyword>
<proteinExistence type="predicted"/>
<feature type="region of interest" description="Disordered" evidence="7">
    <location>
        <begin position="1"/>
        <end position="23"/>
    </location>
</feature>
<dbReference type="SUPFAM" id="SSF57701">
    <property type="entry name" value="Zn2/Cys6 DNA-binding domain"/>
    <property type="match status" value="1"/>
</dbReference>
<name>A0A9W9TGU0_PENCI</name>
<comment type="subcellular location">
    <subcellularLocation>
        <location evidence="1">Nucleus</location>
    </subcellularLocation>
</comment>
<dbReference type="Pfam" id="PF04082">
    <property type="entry name" value="Fungal_trans"/>
    <property type="match status" value="1"/>
</dbReference>
<evidence type="ECO:0000259" key="9">
    <source>
        <dbReference type="PROSITE" id="PS50048"/>
    </source>
</evidence>
<feature type="compositionally biased region" description="Pro residues" evidence="7">
    <location>
        <begin position="96"/>
        <end position="107"/>
    </location>
</feature>
<evidence type="ECO:0000256" key="6">
    <source>
        <dbReference type="ARBA" id="ARBA00023242"/>
    </source>
</evidence>
<dbReference type="GO" id="GO:0005634">
    <property type="term" value="C:nucleus"/>
    <property type="evidence" value="ECO:0007669"/>
    <property type="project" value="UniProtKB-SubCell"/>
</dbReference>
<keyword evidence="6" id="KW-0539">Nucleus</keyword>
<evidence type="ECO:0000313" key="10">
    <source>
        <dbReference type="EMBL" id="KAJ5220940.1"/>
    </source>
</evidence>
<keyword evidence="2" id="KW-0479">Metal-binding</keyword>
<dbReference type="InterPro" id="IPR001138">
    <property type="entry name" value="Zn2Cys6_DnaBD"/>
</dbReference>
<feature type="region of interest" description="Disordered" evidence="7">
    <location>
        <begin position="92"/>
        <end position="176"/>
    </location>
</feature>
<evidence type="ECO:0000256" key="2">
    <source>
        <dbReference type="ARBA" id="ARBA00022723"/>
    </source>
</evidence>
<dbReference type="CDD" id="cd00067">
    <property type="entry name" value="GAL4"/>
    <property type="match status" value="1"/>
</dbReference>
<dbReference type="GO" id="GO:0006351">
    <property type="term" value="P:DNA-templated transcription"/>
    <property type="evidence" value="ECO:0007669"/>
    <property type="project" value="InterPro"/>
</dbReference>